<dbReference type="GO" id="GO:0005634">
    <property type="term" value="C:nucleus"/>
    <property type="evidence" value="ECO:0007669"/>
    <property type="project" value="TreeGrafter"/>
</dbReference>
<keyword evidence="3" id="KW-0067">ATP-binding</keyword>
<dbReference type="Pfam" id="PF00488">
    <property type="entry name" value="MutS_V"/>
    <property type="match status" value="1"/>
</dbReference>
<comment type="similarity">
    <text evidence="1">Belongs to the DNA mismatch repair MutS family.</text>
</comment>
<dbReference type="Proteomes" id="UP000237271">
    <property type="component" value="Unassembled WGS sequence"/>
</dbReference>
<keyword evidence="8" id="KW-0812">Transmembrane</keyword>
<evidence type="ECO:0000256" key="1">
    <source>
        <dbReference type="ARBA" id="ARBA00006271"/>
    </source>
</evidence>
<dbReference type="InterPro" id="IPR000432">
    <property type="entry name" value="DNA_mismatch_repair_MutS_C"/>
</dbReference>
<dbReference type="AlphaFoldDB" id="A0A2P4X7U0"/>
<dbReference type="SUPFAM" id="SSF48334">
    <property type="entry name" value="DNA repair protein MutS, domain III"/>
    <property type="match status" value="1"/>
</dbReference>
<feature type="region of interest" description="Disordered" evidence="7">
    <location>
        <begin position="300"/>
        <end position="320"/>
    </location>
</feature>
<evidence type="ECO:0000256" key="4">
    <source>
        <dbReference type="ARBA" id="ARBA00023125"/>
    </source>
</evidence>
<keyword evidence="2" id="KW-0547">Nucleotide-binding</keyword>
<evidence type="ECO:0000313" key="11">
    <source>
        <dbReference type="Proteomes" id="UP000237271"/>
    </source>
</evidence>
<dbReference type="Pfam" id="PF05190">
    <property type="entry name" value="MutS_IV"/>
    <property type="match status" value="1"/>
</dbReference>
<dbReference type="GO" id="GO:0006298">
    <property type="term" value="P:mismatch repair"/>
    <property type="evidence" value="ECO:0007669"/>
    <property type="project" value="InterPro"/>
</dbReference>
<organism evidence="10 11">
    <name type="scientific">Phytophthora palmivora</name>
    <dbReference type="NCBI Taxonomy" id="4796"/>
    <lineage>
        <taxon>Eukaryota</taxon>
        <taxon>Sar</taxon>
        <taxon>Stramenopiles</taxon>
        <taxon>Oomycota</taxon>
        <taxon>Peronosporomycetes</taxon>
        <taxon>Peronosporales</taxon>
        <taxon>Peronosporaceae</taxon>
        <taxon>Phytophthora</taxon>
    </lineage>
</organism>
<dbReference type="InterPro" id="IPR027417">
    <property type="entry name" value="P-loop_NTPase"/>
</dbReference>
<dbReference type="OrthoDB" id="276261at2759"/>
<name>A0A2P4X7U0_9STRA</name>
<keyword evidence="8" id="KW-1133">Transmembrane helix</keyword>
<keyword evidence="6" id="KW-0175">Coiled coil</keyword>
<dbReference type="InterPro" id="IPR007696">
    <property type="entry name" value="DNA_mismatch_repair_MutS_core"/>
</dbReference>
<evidence type="ECO:0000313" key="10">
    <source>
        <dbReference type="EMBL" id="POM61611.1"/>
    </source>
</evidence>
<dbReference type="SUPFAM" id="SSF52540">
    <property type="entry name" value="P-loop containing nucleoside triphosphate hydrolases"/>
    <property type="match status" value="1"/>
</dbReference>
<dbReference type="Pfam" id="PF05192">
    <property type="entry name" value="MutS_III"/>
    <property type="match status" value="1"/>
</dbReference>
<dbReference type="Gene3D" id="3.40.50.300">
    <property type="entry name" value="P-loop containing nucleotide triphosphate hydrolases"/>
    <property type="match status" value="1"/>
</dbReference>
<dbReference type="SMART" id="SM00534">
    <property type="entry name" value="MUTSac"/>
    <property type="match status" value="1"/>
</dbReference>
<proteinExistence type="inferred from homology"/>
<dbReference type="GO" id="GO:0007131">
    <property type="term" value="P:reciprocal meiotic recombination"/>
    <property type="evidence" value="ECO:0007669"/>
    <property type="project" value="TreeGrafter"/>
</dbReference>
<dbReference type="FunFam" id="3.40.50.300:FF:000870">
    <property type="entry name" value="MutS protein homolog 4"/>
    <property type="match status" value="1"/>
</dbReference>
<dbReference type="PANTHER" id="PTHR11361:SF21">
    <property type="entry name" value="MUTS PROTEIN HOMOLOG 4"/>
    <property type="match status" value="1"/>
</dbReference>
<feature type="coiled-coil region" evidence="6">
    <location>
        <begin position="933"/>
        <end position="960"/>
    </location>
</feature>
<comment type="caution">
    <text evidence="10">The sequence shown here is derived from an EMBL/GenBank/DDBJ whole genome shotgun (WGS) entry which is preliminary data.</text>
</comment>
<dbReference type="Gene3D" id="1.10.1420.10">
    <property type="match status" value="2"/>
</dbReference>
<feature type="non-terminal residue" evidence="10">
    <location>
        <position position="1"/>
    </location>
</feature>
<evidence type="ECO:0000256" key="5">
    <source>
        <dbReference type="ARBA" id="ARBA00023254"/>
    </source>
</evidence>
<evidence type="ECO:0000259" key="9">
    <source>
        <dbReference type="PROSITE" id="PS00486"/>
    </source>
</evidence>
<dbReference type="InterPro" id="IPR036187">
    <property type="entry name" value="DNA_mismatch_repair_MutS_sf"/>
</dbReference>
<feature type="compositionally biased region" description="Low complexity" evidence="7">
    <location>
        <begin position="303"/>
        <end position="320"/>
    </location>
</feature>
<dbReference type="EMBL" id="NCKW01015883">
    <property type="protein sequence ID" value="POM61611.1"/>
    <property type="molecule type" value="Genomic_DNA"/>
</dbReference>
<accession>A0A2P4X7U0</accession>
<dbReference type="GO" id="GO:0140664">
    <property type="term" value="F:ATP-dependent DNA damage sensor activity"/>
    <property type="evidence" value="ECO:0007669"/>
    <property type="project" value="InterPro"/>
</dbReference>
<dbReference type="PANTHER" id="PTHR11361">
    <property type="entry name" value="DNA MISMATCH REPAIR PROTEIN MUTS FAMILY MEMBER"/>
    <property type="match status" value="1"/>
</dbReference>
<evidence type="ECO:0000256" key="8">
    <source>
        <dbReference type="SAM" id="Phobius"/>
    </source>
</evidence>
<feature type="domain" description="DNA mismatch repair proteins mutS family" evidence="9">
    <location>
        <begin position="834"/>
        <end position="850"/>
    </location>
</feature>
<protein>
    <submittedName>
        <fullName evidence="10">DNA mismatch repair protein mutS</fullName>
    </submittedName>
</protein>
<dbReference type="PROSITE" id="PS00486">
    <property type="entry name" value="DNA_MISMATCH_REPAIR_2"/>
    <property type="match status" value="1"/>
</dbReference>
<evidence type="ECO:0000256" key="3">
    <source>
        <dbReference type="ARBA" id="ARBA00022840"/>
    </source>
</evidence>
<keyword evidence="8" id="KW-0472">Membrane</keyword>
<dbReference type="InterPro" id="IPR045076">
    <property type="entry name" value="MutS"/>
</dbReference>
<reference evidence="10 11" key="1">
    <citation type="journal article" date="2017" name="Genome Biol. Evol.">
        <title>Phytophthora megakarya and P. palmivora, closely related causal agents of cacao black pod rot, underwent increases in genome sizes and gene numbers by different mechanisms.</title>
        <authorList>
            <person name="Ali S.S."/>
            <person name="Shao J."/>
            <person name="Lary D.J."/>
            <person name="Kronmiller B."/>
            <person name="Shen D."/>
            <person name="Strem M.D."/>
            <person name="Amoako-Attah I."/>
            <person name="Akrofi A.Y."/>
            <person name="Begoude B.A."/>
            <person name="Ten Hoopen G.M."/>
            <person name="Coulibaly K."/>
            <person name="Kebe B.I."/>
            <person name="Melnick R.L."/>
            <person name="Guiltinan M.J."/>
            <person name="Tyler B.M."/>
            <person name="Meinhardt L.W."/>
            <person name="Bailey B.A."/>
        </authorList>
    </citation>
    <scope>NUCLEOTIDE SEQUENCE [LARGE SCALE GENOMIC DNA]</scope>
    <source>
        <strain evidence="11">sbr112.9</strain>
    </source>
</reference>
<evidence type="ECO:0000256" key="7">
    <source>
        <dbReference type="SAM" id="MobiDB-lite"/>
    </source>
</evidence>
<dbReference type="SMART" id="SM00533">
    <property type="entry name" value="MUTSd"/>
    <property type="match status" value="1"/>
</dbReference>
<evidence type="ECO:0000256" key="6">
    <source>
        <dbReference type="SAM" id="Coils"/>
    </source>
</evidence>
<evidence type="ECO:0000256" key="2">
    <source>
        <dbReference type="ARBA" id="ARBA00022741"/>
    </source>
</evidence>
<dbReference type="GO" id="GO:0030983">
    <property type="term" value="F:mismatched DNA binding"/>
    <property type="evidence" value="ECO:0007669"/>
    <property type="project" value="InterPro"/>
</dbReference>
<sequence length="1015" mass="113754">IVANILISIRYTSLSYIFKINSKTLLRSTSEGADICKLTDSCIVFSINIAFVIAAFAMVVWGLTASVAYVLRTRHDPHPLEDFMSWFISWKVAFEVTLRPPPKPKTKTLSHGTSVANLTDATSFECYCIGEHFRFMFNDCEDISHVKKNNLRVPTAEAVLLSGFVYRGKYLYRADDIILLLFTRFAPNFILRTFNVLIVRWDVNPTTYAVSRPTVCLWTEVGTDWRNKTKPFPSAYCSEVEVTITLVRTGLRSPHCPIYQLVSKCAMEDKATPRVELNEGTVRPPRYNISAPKSAEAFAVAPSRRSGLSSSRGGSRDSASTEIESRSSFLIAAVAENRTREIGNAAGICAIDLISPYELLLWTVIDSHSYVDTMALLQAYQPVEILVVETNKSRKINDEINYVAMASVACVMKYVEYIQGVYIAEKTMKMLQPTCHLKTIQARHDVVDIFLDNPAWFFDVVEELRGFVDLDRLLGQLVFAPKVITPRVSRIAIGSVIALKHTLECLPNLRDEQFADIKADIERVVNDRVKVCRSAAQKRIQECFAVRAGVDGMLDVARRTYLDTIEKIHEVVHTYKENLGIPIRLNYTSRRGYHLAVPANCKDLPPSFIERVATKSAVCCSTKALVSLNLRLSEALTAVYKLSNDVIQQLLDKIRPRASTMHAMVESVALLDMLLSFVNVVALSPPDQPCKAINVTCIVILLEFLTEMCIVDTRPTVTEHGNLIIKKGRHPLVERILKDRAYIPSDTFFDPLSTFHIVTGPNCAGKSTYLRATALIIIMAQMGCYVPASQASIPIRDRICSRFGTSDDMEENASSFAVEMTETAFILETCTTRSLVLIDELGRGTANDEGSAIAWSIAEEIIQRGSYTFFATHYHHLNRLAQLYPRCRCYHMGTAANTNSVHFRYVLKDGPFPSTGMYGIKTAALCGLPAETIREAEQIYEKLRSDRETAENALDQTSTSNNATMINRNLLHHLYALRYADLDYAGSNCYLELSDTWTVNELTVVTKVFDANYNT</sequence>
<keyword evidence="5" id="KW-0469">Meiosis</keyword>
<gene>
    <name evidence="10" type="ORF">PHPALM_29348</name>
</gene>
<keyword evidence="4" id="KW-0238">DNA-binding</keyword>
<keyword evidence="11" id="KW-1185">Reference proteome</keyword>
<dbReference type="InterPro" id="IPR007861">
    <property type="entry name" value="DNA_mismatch_repair_MutS_clamp"/>
</dbReference>
<feature type="transmembrane region" description="Helical" evidence="8">
    <location>
        <begin position="47"/>
        <end position="71"/>
    </location>
</feature>
<dbReference type="GO" id="GO:0005524">
    <property type="term" value="F:ATP binding"/>
    <property type="evidence" value="ECO:0007669"/>
    <property type="project" value="UniProtKB-KW"/>
</dbReference>